<dbReference type="InterPro" id="IPR016161">
    <property type="entry name" value="Ald_DH/histidinol_DH"/>
</dbReference>
<organism evidence="3 4">
    <name type="scientific">Roseiflexus castenholzii (strain DSM 13941 / HLO8)</name>
    <dbReference type="NCBI Taxonomy" id="383372"/>
    <lineage>
        <taxon>Bacteria</taxon>
        <taxon>Bacillati</taxon>
        <taxon>Chloroflexota</taxon>
        <taxon>Chloroflexia</taxon>
        <taxon>Chloroflexales</taxon>
        <taxon>Roseiflexineae</taxon>
        <taxon>Roseiflexaceae</taxon>
        <taxon>Roseiflexus</taxon>
    </lineage>
</organism>
<dbReference type="Gene3D" id="3.40.309.10">
    <property type="entry name" value="Aldehyde Dehydrogenase, Chain A, domain 2"/>
    <property type="match status" value="1"/>
</dbReference>
<reference evidence="3 4" key="1">
    <citation type="submission" date="2007-08" db="EMBL/GenBank/DDBJ databases">
        <title>Complete sequence of Roseiflexus castenholzii DSM 13941.</title>
        <authorList>
            <consortium name="US DOE Joint Genome Institute"/>
            <person name="Copeland A."/>
            <person name="Lucas S."/>
            <person name="Lapidus A."/>
            <person name="Barry K."/>
            <person name="Glavina del Rio T."/>
            <person name="Dalin E."/>
            <person name="Tice H."/>
            <person name="Pitluck S."/>
            <person name="Thompson L.S."/>
            <person name="Brettin T."/>
            <person name="Bruce D."/>
            <person name="Detter J.C."/>
            <person name="Han C."/>
            <person name="Tapia R."/>
            <person name="Schmutz J."/>
            <person name="Larimer F."/>
            <person name="Land M."/>
            <person name="Hauser L."/>
            <person name="Kyrpides N."/>
            <person name="Mikhailova N."/>
            <person name="Bryant D.A."/>
            <person name="Hanada S."/>
            <person name="Tsukatani Y."/>
            <person name="Richardson P."/>
        </authorList>
    </citation>
    <scope>NUCLEOTIDE SEQUENCE [LARGE SCALE GENOMIC DNA]</scope>
    <source>
        <strain evidence="4">DSM 13941 / HLO8</strain>
    </source>
</reference>
<evidence type="ECO:0000313" key="4">
    <source>
        <dbReference type="Proteomes" id="UP000000263"/>
    </source>
</evidence>
<name>A7NFF7_ROSCS</name>
<dbReference type="GO" id="GO:0016620">
    <property type="term" value="F:oxidoreductase activity, acting on the aldehyde or oxo group of donors, NAD or NADP as acceptor"/>
    <property type="evidence" value="ECO:0007669"/>
    <property type="project" value="InterPro"/>
</dbReference>
<dbReference type="SUPFAM" id="SSF53720">
    <property type="entry name" value="ALDH-like"/>
    <property type="match status" value="1"/>
</dbReference>
<evidence type="ECO:0000259" key="2">
    <source>
        <dbReference type="Pfam" id="PF00171"/>
    </source>
</evidence>
<keyword evidence="1" id="KW-0560">Oxidoreductase</keyword>
<dbReference type="STRING" id="383372.Rcas_0041"/>
<sequence length="484" mass="51739">MKPMHKDIKIYRNYIGGAWMESPARRHAPNINPADASDLIGEAPLSLNDEAMAAIEVAVHALRSWRRTPAPERGALALRAAHLLAERADNVARAVVREQGKTLAEARAEVQRAIAYAEFCGAAAFATEGVTVPLRAPALGYTRRRPLGVVALLTPEWSPLALPFERLVQALVCGNTVVLKPALATPETAEWLVRCFADAGAPSGVVNLVHGATDETGAALIDHPMVRAVWIGGSHADVVGARRQAETRTLRFMSEQMDVNPVIVLEDADLDLALAGVLTGAFGNAGQSYTATKRVILVHPVADAFLEELVARVCALNLGNGLDEAVGIGPCTDEAQIEQALDLVHQAEAEGAEVLCGGARAEDEALAHGYFLRPTIVDRVRPEMRIAREPALGPVLAVTRVESFAEALAHTIRSHAVRAAGIYTRDGARMLRFVEEMNAQSIHINAPTTGDEPQMPVNHDSLIDFFSDTSAVYVQYGAGNGGVV</sequence>
<dbReference type="EMBL" id="CP000804">
    <property type="protein sequence ID" value="ABU56179.1"/>
    <property type="molecule type" value="Genomic_DNA"/>
</dbReference>
<dbReference type="Pfam" id="PF00171">
    <property type="entry name" value="Aldedh"/>
    <property type="match status" value="1"/>
</dbReference>
<proteinExistence type="predicted"/>
<accession>A7NFF7</accession>
<dbReference type="InterPro" id="IPR015590">
    <property type="entry name" value="Aldehyde_DH_dom"/>
</dbReference>
<gene>
    <name evidence="3" type="ordered locus">Rcas_0041</name>
</gene>
<keyword evidence="4" id="KW-1185">Reference proteome</keyword>
<dbReference type="Proteomes" id="UP000000263">
    <property type="component" value="Chromosome"/>
</dbReference>
<dbReference type="PANTHER" id="PTHR11699">
    <property type="entry name" value="ALDEHYDE DEHYDROGENASE-RELATED"/>
    <property type="match status" value="1"/>
</dbReference>
<dbReference type="InterPro" id="IPR016163">
    <property type="entry name" value="Ald_DH_C"/>
</dbReference>
<dbReference type="InterPro" id="IPR016162">
    <property type="entry name" value="Ald_DH_N"/>
</dbReference>
<evidence type="ECO:0000313" key="3">
    <source>
        <dbReference type="EMBL" id="ABU56179.1"/>
    </source>
</evidence>
<evidence type="ECO:0000256" key="1">
    <source>
        <dbReference type="ARBA" id="ARBA00023002"/>
    </source>
</evidence>
<protein>
    <submittedName>
        <fullName evidence="3">Aldehyde dehydrogenase</fullName>
    </submittedName>
</protein>
<dbReference type="eggNOG" id="COG1012">
    <property type="taxonomic scope" value="Bacteria"/>
</dbReference>
<dbReference type="AlphaFoldDB" id="A7NFF7"/>
<dbReference type="HOGENOM" id="CLU_005391_1_0_0"/>
<dbReference type="Gene3D" id="3.40.605.10">
    <property type="entry name" value="Aldehyde Dehydrogenase, Chain A, domain 1"/>
    <property type="match status" value="1"/>
</dbReference>
<dbReference type="KEGG" id="rca:Rcas_0041"/>
<feature type="domain" description="Aldehyde dehydrogenase" evidence="2">
    <location>
        <begin position="19"/>
        <end position="456"/>
    </location>
</feature>